<sequence length="118" mass="12475">YVYGGGRIVVTLVAMGAKDYGIERTTFWKWLGISNTRGGCVATGIYQTIGVDEVMLWVVGNHIVDAAGITDVADTMVIAGLDPNYEINGKKVDTSSTEVAEDGEKVGVSVRGIDTGMS</sequence>
<dbReference type="Proteomes" id="UP000824469">
    <property type="component" value="Unassembled WGS sequence"/>
</dbReference>
<keyword evidence="2" id="KW-1185">Reference proteome</keyword>
<protein>
    <submittedName>
        <fullName evidence="1">Uncharacterized protein</fullName>
    </submittedName>
</protein>
<feature type="non-terminal residue" evidence="1">
    <location>
        <position position="118"/>
    </location>
</feature>
<proteinExistence type="predicted"/>
<dbReference type="EMBL" id="JAHRHJ020000007">
    <property type="protein sequence ID" value="KAH9310314.1"/>
    <property type="molecule type" value="Genomic_DNA"/>
</dbReference>
<name>A0AA38FTZ2_TAXCH</name>
<comment type="caution">
    <text evidence="1">The sequence shown here is derived from an EMBL/GenBank/DDBJ whole genome shotgun (WGS) entry which is preliminary data.</text>
</comment>
<accession>A0AA38FTZ2</accession>
<gene>
    <name evidence="1" type="ORF">KI387_044719</name>
</gene>
<evidence type="ECO:0000313" key="1">
    <source>
        <dbReference type="EMBL" id="KAH9310314.1"/>
    </source>
</evidence>
<feature type="non-terminal residue" evidence="1">
    <location>
        <position position="1"/>
    </location>
</feature>
<reference evidence="1 2" key="1">
    <citation type="journal article" date="2021" name="Nat. Plants">
        <title>The Taxus genome provides insights into paclitaxel biosynthesis.</title>
        <authorList>
            <person name="Xiong X."/>
            <person name="Gou J."/>
            <person name="Liao Q."/>
            <person name="Li Y."/>
            <person name="Zhou Q."/>
            <person name="Bi G."/>
            <person name="Li C."/>
            <person name="Du R."/>
            <person name="Wang X."/>
            <person name="Sun T."/>
            <person name="Guo L."/>
            <person name="Liang H."/>
            <person name="Lu P."/>
            <person name="Wu Y."/>
            <person name="Zhang Z."/>
            <person name="Ro D.K."/>
            <person name="Shang Y."/>
            <person name="Huang S."/>
            <person name="Yan J."/>
        </authorList>
    </citation>
    <scope>NUCLEOTIDE SEQUENCE [LARGE SCALE GENOMIC DNA]</scope>
    <source>
        <strain evidence="1">Ta-2019</strain>
    </source>
</reference>
<evidence type="ECO:0000313" key="2">
    <source>
        <dbReference type="Proteomes" id="UP000824469"/>
    </source>
</evidence>
<dbReference type="AlphaFoldDB" id="A0AA38FTZ2"/>
<organism evidence="1 2">
    <name type="scientific">Taxus chinensis</name>
    <name type="common">Chinese yew</name>
    <name type="synonym">Taxus wallichiana var. chinensis</name>
    <dbReference type="NCBI Taxonomy" id="29808"/>
    <lineage>
        <taxon>Eukaryota</taxon>
        <taxon>Viridiplantae</taxon>
        <taxon>Streptophyta</taxon>
        <taxon>Embryophyta</taxon>
        <taxon>Tracheophyta</taxon>
        <taxon>Spermatophyta</taxon>
        <taxon>Pinopsida</taxon>
        <taxon>Pinidae</taxon>
        <taxon>Conifers II</taxon>
        <taxon>Cupressales</taxon>
        <taxon>Taxaceae</taxon>
        <taxon>Taxus</taxon>
    </lineage>
</organism>